<dbReference type="EMBL" id="BKCJ010473805">
    <property type="protein sequence ID" value="GFA71334.1"/>
    <property type="molecule type" value="Genomic_DNA"/>
</dbReference>
<organism evidence="1">
    <name type="scientific">Tanacetum cinerariifolium</name>
    <name type="common">Dalmatian daisy</name>
    <name type="synonym">Chrysanthemum cinerariifolium</name>
    <dbReference type="NCBI Taxonomy" id="118510"/>
    <lineage>
        <taxon>Eukaryota</taxon>
        <taxon>Viridiplantae</taxon>
        <taxon>Streptophyta</taxon>
        <taxon>Embryophyta</taxon>
        <taxon>Tracheophyta</taxon>
        <taxon>Spermatophyta</taxon>
        <taxon>Magnoliopsida</taxon>
        <taxon>eudicotyledons</taxon>
        <taxon>Gunneridae</taxon>
        <taxon>Pentapetalae</taxon>
        <taxon>asterids</taxon>
        <taxon>campanulids</taxon>
        <taxon>Asterales</taxon>
        <taxon>Asteraceae</taxon>
        <taxon>Asteroideae</taxon>
        <taxon>Anthemideae</taxon>
        <taxon>Anthemidinae</taxon>
        <taxon>Tanacetum</taxon>
    </lineage>
</organism>
<sequence length="203" mass="23281">MEIFRVVIQFEDFFKQMGYGCYDDYLIFFGIRIEGYIWYLISTTSIGEGDDYAVNEGRSTDKIKVLNAEAKSVSAAGETLNTTTLAVSTARSRMKKMSKRQKTDADFEEEEQLRVFLNIIPDEEREVDYAVLDKSSPCLTDIKNWLVQKKTTLDGLDLSRLAITLNRLARSIHKGIHRVVFEYHRSIPCDHSSSIYTTSLHKS</sequence>
<name>A0A699K5H2_TANCI</name>
<dbReference type="AlphaFoldDB" id="A0A699K5H2"/>
<accession>A0A699K5H2</accession>
<evidence type="ECO:0000313" key="1">
    <source>
        <dbReference type="EMBL" id="GFA71334.1"/>
    </source>
</evidence>
<reference evidence="1" key="1">
    <citation type="journal article" date="2019" name="Sci. Rep.">
        <title>Draft genome of Tanacetum cinerariifolium, the natural source of mosquito coil.</title>
        <authorList>
            <person name="Yamashiro T."/>
            <person name="Shiraishi A."/>
            <person name="Satake H."/>
            <person name="Nakayama K."/>
        </authorList>
    </citation>
    <scope>NUCLEOTIDE SEQUENCE</scope>
</reference>
<comment type="caution">
    <text evidence="1">The sequence shown here is derived from an EMBL/GenBank/DDBJ whole genome shotgun (WGS) entry which is preliminary data.</text>
</comment>
<gene>
    <name evidence="1" type="ORF">Tci_643306</name>
</gene>
<protein>
    <submittedName>
        <fullName evidence="1">Uncharacterized protein</fullName>
    </submittedName>
</protein>
<feature type="non-terminal residue" evidence="1">
    <location>
        <position position="203"/>
    </location>
</feature>
<proteinExistence type="predicted"/>